<comment type="caution">
    <text evidence="3">The sequence shown here is derived from an EMBL/GenBank/DDBJ whole genome shotgun (WGS) entry which is preliminary data.</text>
</comment>
<dbReference type="EMBL" id="JBHLXP010000001">
    <property type="protein sequence ID" value="MFC0047251.1"/>
    <property type="molecule type" value="Genomic_DNA"/>
</dbReference>
<evidence type="ECO:0000313" key="3">
    <source>
        <dbReference type="EMBL" id="MFC0047251.1"/>
    </source>
</evidence>
<name>A0ABV6B8Q5_9GAMM</name>
<dbReference type="PANTHER" id="PTHR44196">
    <property type="entry name" value="DEHYDROGENASE/REDUCTASE SDR FAMILY MEMBER 7B"/>
    <property type="match status" value="1"/>
</dbReference>
<dbReference type="GO" id="GO:0016491">
    <property type="term" value="F:oxidoreductase activity"/>
    <property type="evidence" value="ECO:0007669"/>
    <property type="project" value="UniProtKB-KW"/>
</dbReference>
<dbReference type="Proteomes" id="UP001589813">
    <property type="component" value="Unassembled WGS sequence"/>
</dbReference>
<keyword evidence="2 3" id="KW-0560">Oxidoreductase</keyword>
<reference evidence="3 4" key="1">
    <citation type="submission" date="2024-09" db="EMBL/GenBank/DDBJ databases">
        <authorList>
            <person name="Sun Q."/>
            <person name="Mori K."/>
        </authorList>
    </citation>
    <scope>NUCLEOTIDE SEQUENCE [LARGE SCALE GENOMIC DNA]</scope>
    <source>
        <strain evidence="3 4">KCTC 23315</strain>
    </source>
</reference>
<dbReference type="SUPFAM" id="SSF51735">
    <property type="entry name" value="NAD(P)-binding Rossmann-fold domains"/>
    <property type="match status" value="1"/>
</dbReference>
<accession>A0ABV6B8Q5</accession>
<dbReference type="PRINTS" id="PR00081">
    <property type="entry name" value="GDHRDH"/>
</dbReference>
<dbReference type="PANTHER" id="PTHR44196:SF1">
    <property type="entry name" value="DEHYDROGENASE_REDUCTASE SDR FAMILY MEMBER 7B"/>
    <property type="match status" value="1"/>
</dbReference>
<dbReference type="Gene3D" id="3.40.50.720">
    <property type="entry name" value="NAD(P)-binding Rossmann-like Domain"/>
    <property type="match status" value="1"/>
</dbReference>
<dbReference type="RefSeq" id="WP_377240351.1">
    <property type="nucleotide sequence ID" value="NZ_JBHLXP010000001.1"/>
</dbReference>
<dbReference type="Pfam" id="PF00106">
    <property type="entry name" value="adh_short"/>
    <property type="match status" value="1"/>
</dbReference>
<organism evidence="3 4">
    <name type="scientific">Rheinheimera tilapiae</name>
    <dbReference type="NCBI Taxonomy" id="875043"/>
    <lineage>
        <taxon>Bacteria</taxon>
        <taxon>Pseudomonadati</taxon>
        <taxon>Pseudomonadota</taxon>
        <taxon>Gammaproteobacteria</taxon>
        <taxon>Chromatiales</taxon>
        <taxon>Chromatiaceae</taxon>
        <taxon>Rheinheimera</taxon>
    </lineage>
</organism>
<gene>
    <name evidence="3" type="ORF">ACFFJP_02975</name>
</gene>
<evidence type="ECO:0000256" key="1">
    <source>
        <dbReference type="ARBA" id="ARBA00006484"/>
    </source>
</evidence>
<dbReference type="InterPro" id="IPR002347">
    <property type="entry name" value="SDR_fam"/>
</dbReference>
<dbReference type="PROSITE" id="PS00061">
    <property type="entry name" value="ADH_SHORT"/>
    <property type="match status" value="1"/>
</dbReference>
<dbReference type="EC" id="1.-.-.-" evidence="3"/>
<keyword evidence="4" id="KW-1185">Reference proteome</keyword>
<sequence>MHEDAIKRILITGATGAIGQALVQAYALAGRHLCLQGRNQVILTQQADWLQQQGCSVELAVLDLTEQPARQQWCDHLLTQDFDLVILNHGININHGPDDAGETWPDVQKLLQLNVEASFALVHAVLPAMRRRGQGQIALMSSLAAWYGLPVTPSYSASKAALKAYGEGLRGWLKTQGVQVNVVMPGYVDSDMSRAMPGPKPWLWPPERAAAYIKRGLAANHARISFPFPLNLGCFLLGFSRPWLAERILAWLNYRG</sequence>
<comment type="similarity">
    <text evidence="1">Belongs to the short-chain dehydrogenases/reductases (SDR) family.</text>
</comment>
<dbReference type="InterPro" id="IPR020904">
    <property type="entry name" value="Sc_DH/Rdtase_CS"/>
</dbReference>
<dbReference type="InterPro" id="IPR036291">
    <property type="entry name" value="NAD(P)-bd_dom_sf"/>
</dbReference>
<evidence type="ECO:0000256" key="2">
    <source>
        <dbReference type="ARBA" id="ARBA00023002"/>
    </source>
</evidence>
<proteinExistence type="inferred from homology"/>
<evidence type="ECO:0000313" key="4">
    <source>
        <dbReference type="Proteomes" id="UP001589813"/>
    </source>
</evidence>
<protein>
    <submittedName>
        <fullName evidence="3">SDR family NAD(P)-dependent oxidoreductase</fullName>
        <ecNumber evidence="3">1.-.-.-</ecNumber>
    </submittedName>
</protein>